<name>A0A6L3VY67_9ACTN</name>
<dbReference type="InterPro" id="IPR029058">
    <property type="entry name" value="AB_hydrolase_fold"/>
</dbReference>
<dbReference type="EMBL" id="WBMR01000018">
    <property type="protein sequence ID" value="KAB2384846.1"/>
    <property type="molecule type" value="Genomic_DNA"/>
</dbReference>
<keyword evidence="1 3" id="KW-0378">Hydrolase</keyword>
<dbReference type="PANTHER" id="PTHR43798:SF31">
    <property type="entry name" value="AB HYDROLASE SUPERFAMILY PROTEIN YCLE"/>
    <property type="match status" value="1"/>
</dbReference>
<dbReference type="Proteomes" id="UP000483004">
    <property type="component" value="Unassembled WGS sequence"/>
</dbReference>
<dbReference type="AlphaFoldDB" id="A0A6L3VY67"/>
<comment type="caution">
    <text evidence="3">The sequence shown here is derived from an EMBL/GenBank/DDBJ whole genome shotgun (WGS) entry which is preliminary data.</text>
</comment>
<dbReference type="GO" id="GO:0016020">
    <property type="term" value="C:membrane"/>
    <property type="evidence" value="ECO:0007669"/>
    <property type="project" value="TreeGrafter"/>
</dbReference>
<accession>A0A6L3VY67</accession>
<evidence type="ECO:0000313" key="4">
    <source>
        <dbReference type="Proteomes" id="UP000483004"/>
    </source>
</evidence>
<evidence type="ECO:0000259" key="2">
    <source>
        <dbReference type="Pfam" id="PF00561"/>
    </source>
</evidence>
<dbReference type="PANTHER" id="PTHR43798">
    <property type="entry name" value="MONOACYLGLYCEROL LIPASE"/>
    <property type="match status" value="1"/>
</dbReference>
<dbReference type="InterPro" id="IPR000073">
    <property type="entry name" value="AB_hydrolase_1"/>
</dbReference>
<dbReference type="PRINTS" id="PR00111">
    <property type="entry name" value="ABHYDROLASE"/>
</dbReference>
<dbReference type="PRINTS" id="PR00412">
    <property type="entry name" value="EPOXHYDRLASE"/>
</dbReference>
<dbReference type="SUPFAM" id="SSF53474">
    <property type="entry name" value="alpha/beta-Hydrolases"/>
    <property type="match status" value="1"/>
</dbReference>
<sequence length="279" mass="30247">MSTITTADVPVGDHRFHVHETGDSSSEAVLWLHGSGPGATALSNWERVIGDLSGDLHNIAPDVIGFGDSSHPDPPPPTAADFTQLRIDTLIGLLDELGIARAHLVGNSMGGIIGLGMALQHPDRIGRIVLMGSGGAPVPPTEDLLKLVTYYDDPTVEALADLMRAMTHDPSQLGEDLEKIAESRMERIQRPEVRRSHLATFAHNLPGLYEPEQLAGLRNPTLVVHGREDRIMPLAAGHYFAEHIPDAQLYVMPNAGHWAQIEQPERFAFVVGAFLTGRI</sequence>
<feature type="domain" description="AB hydrolase-1" evidence="2">
    <location>
        <begin position="29"/>
        <end position="264"/>
    </location>
</feature>
<dbReference type="Gene3D" id="3.40.50.1820">
    <property type="entry name" value="alpha/beta hydrolase"/>
    <property type="match status" value="1"/>
</dbReference>
<dbReference type="InterPro" id="IPR050266">
    <property type="entry name" value="AB_hydrolase_sf"/>
</dbReference>
<evidence type="ECO:0000256" key="1">
    <source>
        <dbReference type="ARBA" id="ARBA00022801"/>
    </source>
</evidence>
<protein>
    <submittedName>
        <fullName evidence="3">Alpha/beta fold hydrolase</fullName>
    </submittedName>
</protein>
<keyword evidence="4" id="KW-1185">Reference proteome</keyword>
<proteinExistence type="predicted"/>
<organism evidence="3 4">
    <name type="scientific">Actinomadura montaniterrae</name>
    <dbReference type="NCBI Taxonomy" id="1803903"/>
    <lineage>
        <taxon>Bacteria</taxon>
        <taxon>Bacillati</taxon>
        <taxon>Actinomycetota</taxon>
        <taxon>Actinomycetes</taxon>
        <taxon>Streptosporangiales</taxon>
        <taxon>Thermomonosporaceae</taxon>
        <taxon>Actinomadura</taxon>
    </lineage>
</organism>
<reference evidence="3 4" key="1">
    <citation type="submission" date="2019-09" db="EMBL/GenBank/DDBJ databases">
        <title>Actinomadura physcomitrii sp. nov., a novel actinomycete isolated from moss [Physcomitrium sphaericum (Ludw) Fuernr].</title>
        <authorList>
            <person name="Liu C."/>
            <person name="Zhuang X."/>
        </authorList>
    </citation>
    <scope>NUCLEOTIDE SEQUENCE [LARGE SCALE GENOMIC DNA]</scope>
    <source>
        <strain evidence="3 4">CYP1-1B</strain>
    </source>
</reference>
<gene>
    <name evidence="3" type="ORF">F9B16_09465</name>
</gene>
<dbReference type="InterPro" id="IPR000639">
    <property type="entry name" value="Epox_hydrolase-like"/>
</dbReference>
<dbReference type="RefSeq" id="WP_151539626.1">
    <property type="nucleotide sequence ID" value="NZ_WBMR01000018.1"/>
</dbReference>
<dbReference type="OrthoDB" id="9801162at2"/>
<dbReference type="GO" id="GO:0016787">
    <property type="term" value="F:hydrolase activity"/>
    <property type="evidence" value="ECO:0007669"/>
    <property type="project" value="UniProtKB-KW"/>
</dbReference>
<evidence type="ECO:0000313" key="3">
    <source>
        <dbReference type="EMBL" id="KAB2384846.1"/>
    </source>
</evidence>
<dbReference type="Pfam" id="PF00561">
    <property type="entry name" value="Abhydrolase_1"/>
    <property type="match status" value="1"/>
</dbReference>